<evidence type="ECO:0000256" key="4">
    <source>
        <dbReference type="ARBA" id="ARBA00022679"/>
    </source>
</evidence>
<feature type="domain" description="PAC" evidence="11">
    <location>
        <begin position="203"/>
        <end position="254"/>
    </location>
</feature>
<protein>
    <recommendedName>
        <fullName evidence="2">histidine kinase</fullName>
        <ecNumber evidence="2">2.7.13.3</ecNumber>
    </recommendedName>
</protein>
<dbReference type="CDD" id="cd00075">
    <property type="entry name" value="HATPase"/>
    <property type="match status" value="1"/>
</dbReference>
<evidence type="ECO:0000256" key="3">
    <source>
        <dbReference type="ARBA" id="ARBA00022553"/>
    </source>
</evidence>
<evidence type="ECO:0000256" key="2">
    <source>
        <dbReference type="ARBA" id="ARBA00012438"/>
    </source>
</evidence>
<evidence type="ECO:0000259" key="11">
    <source>
        <dbReference type="PROSITE" id="PS50113"/>
    </source>
</evidence>
<dbReference type="InterPro" id="IPR036097">
    <property type="entry name" value="HisK_dim/P_sf"/>
</dbReference>
<dbReference type="Gene3D" id="3.30.565.10">
    <property type="entry name" value="Histidine kinase-like ATPase, C-terminal domain"/>
    <property type="match status" value="1"/>
</dbReference>
<dbReference type="InterPro" id="IPR035965">
    <property type="entry name" value="PAS-like_dom_sf"/>
</dbReference>
<dbReference type="InterPro" id="IPR036890">
    <property type="entry name" value="HATPase_C_sf"/>
</dbReference>
<keyword evidence="4 12" id="KW-0808">Transferase</keyword>
<dbReference type="RefSeq" id="WP_310224596.1">
    <property type="nucleotide sequence ID" value="NZ_JAVDSB010000001.1"/>
</dbReference>
<evidence type="ECO:0000256" key="6">
    <source>
        <dbReference type="ARBA" id="ARBA00022777"/>
    </source>
</evidence>
<evidence type="ECO:0000259" key="9">
    <source>
        <dbReference type="PROSITE" id="PS50109"/>
    </source>
</evidence>
<dbReference type="SUPFAM" id="SSF55874">
    <property type="entry name" value="ATPase domain of HSP90 chaperone/DNA topoisomerase II/histidine kinase"/>
    <property type="match status" value="1"/>
</dbReference>
<keyword evidence="8" id="KW-0902">Two-component regulatory system</keyword>
<dbReference type="SUPFAM" id="SSF55785">
    <property type="entry name" value="PYP-like sensor domain (PAS domain)"/>
    <property type="match status" value="2"/>
</dbReference>
<comment type="catalytic activity">
    <reaction evidence="1">
        <text>ATP + protein L-histidine = ADP + protein N-phospho-L-histidine.</text>
        <dbReference type="EC" id="2.7.13.3"/>
    </reaction>
</comment>
<dbReference type="Pfam" id="PF02518">
    <property type="entry name" value="HATPase_c"/>
    <property type="match status" value="1"/>
</dbReference>
<dbReference type="EC" id="2.7.13.3" evidence="2"/>
<evidence type="ECO:0000313" key="12">
    <source>
        <dbReference type="EMBL" id="MDR6550166.1"/>
    </source>
</evidence>
<feature type="domain" description="Histidine kinase" evidence="9">
    <location>
        <begin position="267"/>
        <end position="469"/>
    </location>
</feature>
<accession>A0ABU1NRS0</accession>
<dbReference type="SUPFAM" id="SSF47384">
    <property type="entry name" value="Homodimeric domain of signal transducing histidine kinase"/>
    <property type="match status" value="1"/>
</dbReference>
<dbReference type="PRINTS" id="PR00344">
    <property type="entry name" value="BCTRLSENSOR"/>
</dbReference>
<dbReference type="SMART" id="SM00388">
    <property type="entry name" value="HisKA"/>
    <property type="match status" value="1"/>
</dbReference>
<dbReference type="Proteomes" id="UP001267290">
    <property type="component" value="Unassembled WGS sequence"/>
</dbReference>
<dbReference type="InterPro" id="IPR001610">
    <property type="entry name" value="PAC"/>
</dbReference>
<dbReference type="PROSITE" id="PS50112">
    <property type="entry name" value="PAS"/>
    <property type="match status" value="2"/>
</dbReference>
<evidence type="ECO:0000256" key="7">
    <source>
        <dbReference type="ARBA" id="ARBA00022840"/>
    </source>
</evidence>
<dbReference type="Pfam" id="PF00512">
    <property type="entry name" value="HisKA"/>
    <property type="match status" value="1"/>
</dbReference>
<proteinExistence type="predicted"/>
<keyword evidence="6 12" id="KW-0418">Kinase</keyword>
<evidence type="ECO:0000259" key="10">
    <source>
        <dbReference type="PROSITE" id="PS50112"/>
    </source>
</evidence>
<organism evidence="12 13">
    <name type="scientific">Paenibacillus qinlingensis</name>
    <dbReference type="NCBI Taxonomy" id="1837343"/>
    <lineage>
        <taxon>Bacteria</taxon>
        <taxon>Bacillati</taxon>
        <taxon>Bacillota</taxon>
        <taxon>Bacilli</taxon>
        <taxon>Bacillales</taxon>
        <taxon>Paenibacillaceae</taxon>
        <taxon>Paenibacillus</taxon>
    </lineage>
</organism>
<dbReference type="Pfam" id="PF13426">
    <property type="entry name" value="PAS_9"/>
    <property type="match status" value="2"/>
</dbReference>
<feature type="domain" description="PAS" evidence="10">
    <location>
        <begin position="2"/>
        <end position="71"/>
    </location>
</feature>
<dbReference type="PANTHER" id="PTHR43065:SF10">
    <property type="entry name" value="PEROXIDE STRESS-ACTIVATED HISTIDINE KINASE MAK3"/>
    <property type="match status" value="1"/>
</dbReference>
<dbReference type="Gene3D" id="1.10.287.130">
    <property type="match status" value="1"/>
</dbReference>
<dbReference type="SMART" id="SM00086">
    <property type="entry name" value="PAC"/>
    <property type="match status" value="2"/>
</dbReference>
<dbReference type="GO" id="GO:0004673">
    <property type="term" value="F:protein histidine kinase activity"/>
    <property type="evidence" value="ECO:0007669"/>
    <property type="project" value="UniProtKB-EC"/>
</dbReference>
<evidence type="ECO:0000256" key="8">
    <source>
        <dbReference type="ARBA" id="ARBA00023012"/>
    </source>
</evidence>
<keyword evidence="3" id="KW-0597">Phosphoprotein</keyword>
<dbReference type="CDD" id="cd00082">
    <property type="entry name" value="HisKA"/>
    <property type="match status" value="1"/>
</dbReference>
<keyword evidence="7" id="KW-0067">ATP-binding</keyword>
<keyword evidence="13" id="KW-1185">Reference proteome</keyword>
<feature type="domain" description="PAS" evidence="10">
    <location>
        <begin position="127"/>
        <end position="197"/>
    </location>
</feature>
<dbReference type="NCBIfam" id="TIGR00229">
    <property type="entry name" value="sensory_box"/>
    <property type="match status" value="2"/>
</dbReference>
<gene>
    <name evidence="12" type="ORF">J2736_001349</name>
</gene>
<sequence length="475" mass="53773">MKEFLIDSLMNLTSDSIVIVDVNGTVLDVNKQFEELHGWRKEEVIGEVLPMVPEEHKEEALRLYQTILHGEQTKDFEAIILKKAGATFYANVTVSPVRNSEGVIVGFVGVERDISEKKKAEEELLDREKQFSRLIKLNPEAICLHKDGVIQFVNDAACKLFGGATPEEFYGRSIFEFFYPTDKDVIIERLQHVMKADLDSYSEFVERKMRKLDGTSFDVEISSIYVYKKMGYPVVQSVIRDLTERKKSEEAMIRSEKLALIGQLAAGIAHDIRNPLTSLKGFVHLLKAKHTDYVDVMIEELEHINYVVNEFMTLAKPHLNYYIESKIEDLVQSVIHFLQPHALLHNVQIQMSIDQVLPPIFCIPDQIKQVLINVLKNAIESMANGGFIQITFRNHANQELVICVKDQGIGISEDGLTQLGEPFFTTKANGTGLGLMVCKRIVEDHGGNISIQSKLNEGTTVEIELPLRKRVSIES</sequence>
<evidence type="ECO:0000256" key="5">
    <source>
        <dbReference type="ARBA" id="ARBA00022741"/>
    </source>
</evidence>
<comment type="caution">
    <text evidence="12">The sequence shown here is derived from an EMBL/GenBank/DDBJ whole genome shotgun (WGS) entry which is preliminary data.</text>
</comment>
<dbReference type="Gene3D" id="3.30.450.20">
    <property type="entry name" value="PAS domain"/>
    <property type="match status" value="2"/>
</dbReference>
<dbReference type="SMART" id="SM00091">
    <property type="entry name" value="PAS"/>
    <property type="match status" value="2"/>
</dbReference>
<dbReference type="PROSITE" id="PS50109">
    <property type="entry name" value="HIS_KIN"/>
    <property type="match status" value="1"/>
</dbReference>
<dbReference type="InterPro" id="IPR000700">
    <property type="entry name" value="PAS-assoc_C"/>
</dbReference>
<feature type="domain" description="PAC" evidence="11">
    <location>
        <begin position="74"/>
        <end position="126"/>
    </location>
</feature>
<dbReference type="PANTHER" id="PTHR43065">
    <property type="entry name" value="SENSOR HISTIDINE KINASE"/>
    <property type="match status" value="1"/>
</dbReference>
<name>A0ABU1NRS0_9BACL</name>
<dbReference type="SMART" id="SM00387">
    <property type="entry name" value="HATPase_c"/>
    <property type="match status" value="1"/>
</dbReference>
<evidence type="ECO:0000256" key="1">
    <source>
        <dbReference type="ARBA" id="ARBA00000085"/>
    </source>
</evidence>
<dbReference type="InterPro" id="IPR005467">
    <property type="entry name" value="His_kinase_dom"/>
</dbReference>
<dbReference type="CDD" id="cd00130">
    <property type="entry name" value="PAS"/>
    <property type="match status" value="2"/>
</dbReference>
<dbReference type="InterPro" id="IPR004358">
    <property type="entry name" value="Sig_transdc_His_kin-like_C"/>
</dbReference>
<reference evidence="12 13" key="1">
    <citation type="submission" date="2023-07" db="EMBL/GenBank/DDBJ databases">
        <title>Sorghum-associated microbial communities from plants grown in Nebraska, USA.</title>
        <authorList>
            <person name="Schachtman D."/>
        </authorList>
    </citation>
    <scope>NUCLEOTIDE SEQUENCE [LARGE SCALE GENOMIC DNA]</scope>
    <source>
        <strain evidence="12 13">CC258</strain>
    </source>
</reference>
<keyword evidence="5" id="KW-0547">Nucleotide-binding</keyword>
<evidence type="ECO:0000313" key="13">
    <source>
        <dbReference type="Proteomes" id="UP001267290"/>
    </source>
</evidence>
<dbReference type="EMBL" id="JAVDSB010000001">
    <property type="protein sequence ID" value="MDR6550166.1"/>
    <property type="molecule type" value="Genomic_DNA"/>
</dbReference>
<dbReference type="PROSITE" id="PS50113">
    <property type="entry name" value="PAC"/>
    <property type="match status" value="2"/>
</dbReference>
<dbReference type="InterPro" id="IPR003594">
    <property type="entry name" value="HATPase_dom"/>
</dbReference>
<dbReference type="InterPro" id="IPR000014">
    <property type="entry name" value="PAS"/>
</dbReference>
<dbReference type="InterPro" id="IPR003661">
    <property type="entry name" value="HisK_dim/P_dom"/>
</dbReference>